<keyword evidence="2" id="KW-1185">Reference proteome</keyword>
<dbReference type="SUPFAM" id="SSF52047">
    <property type="entry name" value="RNI-like"/>
    <property type="match status" value="1"/>
</dbReference>
<sequence length="161" mass="18185">MKEAVEAAGRSCPMLKSFKLNKRAYRSPDFDCDDEALAIAGSIPGLHYPQLIGSKITNKGLQAILDKCPHLEYVDLWQCLNVRLEGNIGNSARNGSKILGILTTPQMTMSLLPQFYTDDNSYWYPDGIDCADPVFSSDDEIHLERYRDPYDYDAVLDVYYC</sequence>
<dbReference type="PANTHER" id="PTHR38926">
    <property type="entry name" value="F-BOX DOMAIN CONTAINING PROTEIN, EXPRESSED"/>
    <property type="match status" value="1"/>
</dbReference>
<gene>
    <name evidence="1" type="ORF">RJ639_027401</name>
</gene>
<accession>A0AA88X5H4</accession>
<dbReference type="EMBL" id="JAVXUP010000070">
    <property type="protein sequence ID" value="KAK3039744.1"/>
    <property type="molecule type" value="Genomic_DNA"/>
</dbReference>
<name>A0AA88X5H4_9ASTE</name>
<dbReference type="Gene3D" id="3.80.10.10">
    <property type="entry name" value="Ribonuclease Inhibitor"/>
    <property type="match status" value="1"/>
</dbReference>
<evidence type="ECO:0000313" key="1">
    <source>
        <dbReference type="EMBL" id="KAK3039744.1"/>
    </source>
</evidence>
<protein>
    <submittedName>
        <fullName evidence="1">Uncharacterized protein</fullName>
    </submittedName>
</protein>
<dbReference type="PANTHER" id="PTHR38926:SF2">
    <property type="entry name" value="F-BOX_LRR-REPEAT PROTEIN 21-RELATED"/>
    <property type="match status" value="1"/>
</dbReference>
<organism evidence="1 2">
    <name type="scientific">Escallonia herrerae</name>
    <dbReference type="NCBI Taxonomy" id="1293975"/>
    <lineage>
        <taxon>Eukaryota</taxon>
        <taxon>Viridiplantae</taxon>
        <taxon>Streptophyta</taxon>
        <taxon>Embryophyta</taxon>
        <taxon>Tracheophyta</taxon>
        <taxon>Spermatophyta</taxon>
        <taxon>Magnoliopsida</taxon>
        <taxon>eudicotyledons</taxon>
        <taxon>Gunneridae</taxon>
        <taxon>Pentapetalae</taxon>
        <taxon>asterids</taxon>
        <taxon>campanulids</taxon>
        <taxon>Escalloniales</taxon>
        <taxon>Escalloniaceae</taxon>
        <taxon>Escallonia</taxon>
    </lineage>
</organism>
<reference evidence="1" key="1">
    <citation type="submission" date="2022-12" db="EMBL/GenBank/DDBJ databases">
        <title>Draft genome assemblies for two species of Escallonia (Escalloniales).</title>
        <authorList>
            <person name="Chanderbali A."/>
            <person name="Dervinis C."/>
            <person name="Anghel I."/>
            <person name="Soltis D."/>
            <person name="Soltis P."/>
            <person name="Zapata F."/>
        </authorList>
    </citation>
    <scope>NUCLEOTIDE SEQUENCE</scope>
    <source>
        <strain evidence="1">UCBG64.0493</strain>
        <tissue evidence="1">Leaf</tissue>
    </source>
</reference>
<evidence type="ECO:0000313" key="2">
    <source>
        <dbReference type="Proteomes" id="UP001188597"/>
    </source>
</evidence>
<dbReference type="InterPro" id="IPR032675">
    <property type="entry name" value="LRR_dom_sf"/>
</dbReference>
<dbReference type="AlphaFoldDB" id="A0AA88X5H4"/>
<proteinExistence type="predicted"/>
<comment type="caution">
    <text evidence="1">The sequence shown here is derived from an EMBL/GenBank/DDBJ whole genome shotgun (WGS) entry which is preliminary data.</text>
</comment>
<dbReference type="Proteomes" id="UP001188597">
    <property type="component" value="Unassembled WGS sequence"/>
</dbReference>